<dbReference type="EMBL" id="JAWDID010000001">
    <property type="protein sequence ID" value="MDU0338357.1"/>
    <property type="molecule type" value="Genomic_DNA"/>
</dbReference>
<dbReference type="InterPro" id="IPR038740">
    <property type="entry name" value="BioF2-like_GNAT_dom"/>
</dbReference>
<name>A0ABU3S0W2_9HYPH</name>
<dbReference type="Pfam" id="PF13480">
    <property type="entry name" value="Acetyltransf_6"/>
    <property type="match status" value="1"/>
</dbReference>
<sequence length="367" mass="40666">MDPAVAQAFAAAWPDKVRVLLAWADEPEADTQSRLIGVWLLVERRTRLSWPWKALVSPPGPVAYLGTPVIDRAHVSAVLAAMLEAVRKTPELPKLIQAGDMSEGSAVMAALEAIQARGAGHWQLLETRKRAKLTSCDDPKAFWAGSMSAKRLQGFARKRRQLGKEGELATTVAEQPAAVTAALDEFLRLEASGWKAARHSALASCPATERFTREMIAGLAERRLVLIEALRLNGAPVAMWVILLSGDTAYTWRTAYDEAYGRFSPGTLLLEDTTTRLLSDPAIACTDSCNHRDVGHQAERWPERHEVGDLLIDAGPERRLRLLLLSAREKAFRSGREAARQLYHRLRPEIERIRERLRGARPPQAQG</sequence>
<dbReference type="InterPro" id="IPR016181">
    <property type="entry name" value="Acyl_CoA_acyltransferase"/>
</dbReference>
<accession>A0ABU3S0W2</accession>
<dbReference type="EC" id="2.3.1.-" evidence="2"/>
<feature type="domain" description="BioF2-like acetyltransferase" evidence="1">
    <location>
        <begin position="150"/>
        <end position="277"/>
    </location>
</feature>
<reference evidence="2 3" key="1">
    <citation type="submission" date="2023-09" db="EMBL/GenBank/DDBJ databases">
        <title>Whole genome shotgun sequencing (WGS) of Bosea sp. ZW T0_25, isolated from stored onions (Allium cepa).</title>
        <authorList>
            <person name="Stoll D.A."/>
            <person name="Huch M."/>
        </authorList>
    </citation>
    <scope>NUCLEOTIDE SEQUENCE [LARGE SCALE GENOMIC DNA]</scope>
    <source>
        <strain evidence="2 3">ZW T0_25</strain>
    </source>
</reference>
<protein>
    <submittedName>
        <fullName evidence="2">GNAT family N-acetyltransferase</fullName>
        <ecNumber evidence="2">2.3.1.-</ecNumber>
    </submittedName>
</protein>
<keyword evidence="2" id="KW-0808">Transferase</keyword>
<comment type="caution">
    <text evidence="2">The sequence shown here is derived from an EMBL/GenBank/DDBJ whole genome shotgun (WGS) entry which is preliminary data.</text>
</comment>
<organism evidence="2 3">
    <name type="scientific">Bosea rubneri</name>
    <dbReference type="NCBI Taxonomy" id="3075434"/>
    <lineage>
        <taxon>Bacteria</taxon>
        <taxon>Pseudomonadati</taxon>
        <taxon>Pseudomonadota</taxon>
        <taxon>Alphaproteobacteria</taxon>
        <taxon>Hyphomicrobiales</taxon>
        <taxon>Boseaceae</taxon>
        <taxon>Bosea</taxon>
    </lineage>
</organism>
<dbReference type="RefSeq" id="WP_316016305.1">
    <property type="nucleotide sequence ID" value="NZ_JAWDID010000001.1"/>
</dbReference>
<proteinExistence type="predicted"/>
<dbReference type="Gene3D" id="3.40.630.30">
    <property type="match status" value="1"/>
</dbReference>
<gene>
    <name evidence="2" type="ORF">RKE40_00610</name>
</gene>
<evidence type="ECO:0000313" key="2">
    <source>
        <dbReference type="EMBL" id="MDU0338357.1"/>
    </source>
</evidence>
<dbReference type="GO" id="GO:0016746">
    <property type="term" value="F:acyltransferase activity"/>
    <property type="evidence" value="ECO:0007669"/>
    <property type="project" value="UniProtKB-KW"/>
</dbReference>
<dbReference type="Proteomes" id="UP001254257">
    <property type="component" value="Unassembled WGS sequence"/>
</dbReference>
<keyword evidence="3" id="KW-1185">Reference proteome</keyword>
<keyword evidence="2" id="KW-0012">Acyltransferase</keyword>
<evidence type="ECO:0000259" key="1">
    <source>
        <dbReference type="Pfam" id="PF13480"/>
    </source>
</evidence>
<dbReference type="SUPFAM" id="SSF55729">
    <property type="entry name" value="Acyl-CoA N-acyltransferases (Nat)"/>
    <property type="match status" value="1"/>
</dbReference>
<evidence type="ECO:0000313" key="3">
    <source>
        <dbReference type="Proteomes" id="UP001254257"/>
    </source>
</evidence>